<feature type="non-terminal residue" evidence="2">
    <location>
        <position position="158"/>
    </location>
</feature>
<organism evidence="2">
    <name type="scientific">marine metagenome</name>
    <dbReference type="NCBI Taxonomy" id="408172"/>
    <lineage>
        <taxon>unclassified sequences</taxon>
        <taxon>metagenomes</taxon>
        <taxon>ecological metagenomes</taxon>
    </lineage>
</organism>
<feature type="domain" description="Phage tail collar" evidence="1">
    <location>
        <begin position="27"/>
        <end position="84"/>
    </location>
</feature>
<dbReference type="InterPro" id="IPR037053">
    <property type="entry name" value="Phage_tail_collar_dom_sf"/>
</dbReference>
<dbReference type="Gene3D" id="3.90.1340.10">
    <property type="entry name" value="Phage tail collar domain"/>
    <property type="match status" value="1"/>
</dbReference>
<proteinExistence type="predicted"/>
<accession>A0A382KCK6</accession>
<sequence>MSGIINQVGSKSGVISGKNIEATNLVGTISAFGMTAIPTGWLLCNDDAVLRVGIYGALFNAIGTTWGTGDGSTTFNVPDLEGAFLRGTGTSTLFTANSTTTIAVPVNDAFQGHRMNIREGSGDKYVGANAIGGSGYVAYDSDGGNFSDWLYAETFQTD</sequence>
<dbReference type="SUPFAM" id="SSF88874">
    <property type="entry name" value="Receptor-binding domain of short tail fibre protein gp12"/>
    <property type="match status" value="1"/>
</dbReference>
<protein>
    <recommendedName>
        <fullName evidence="1">Phage tail collar domain-containing protein</fullName>
    </recommendedName>
</protein>
<dbReference type="EMBL" id="UINC01079597">
    <property type="protein sequence ID" value="SVC21736.1"/>
    <property type="molecule type" value="Genomic_DNA"/>
</dbReference>
<dbReference type="AlphaFoldDB" id="A0A382KCK6"/>
<gene>
    <name evidence="2" type="ORF">METZ01_LOCUS274590</name>
</gene>
<evidence type="ECO:0000313" key="2">
    <source>
        <dbReference type="EMBL" id="SVC21736.1"/>
    </source>
</evidence>
<reference evidence="2" key="1">
    <citation type="submission" date="2018-05" db="EMBL/GenBank/DDBJ databases">
        <authorList>
            <person name="Lanie J.A."/>
            <person name="Ng W.-L."/>
            <person name="Kazmierczak K.M."/>
            <person name="Andrzejewski T.M."/>
            <person name="Davidsen T.M."/>
            <person name="Wayne K.J."/>
            <person name="Tettelin H."/>
            <person name="Glass J.I."/>
            <person name="Rusch D."/>
            <person name="Podicherti R."/>
            <person name="Tsui H.-C.T."/>
            <person name="Winkler M.E."/>
        </authorList>
    </citation>
    <scope>NUCLEOTIDE SEQUENCE</scope>
</reference>
<name>A0A382KCK6_9ZZZZ</name>
<evidence type="ECO:0000259" key="1">
    <source>
        <dbReference type="Pfam" id="PF07484"/>
    </source>
</evidence>
<dbReference type="InterPro" id="IPR011083">
    <property type="entry name" value="Phage_tail_collar_dom"/>
</dbReference>
<dbReference type="Pfam" id="PF07484">
    <property type="entry name" value="Collar"/>
    <property type="match status" value="1"/>
</dbReference>